<accession>U5L6B5</accession>
<dbReference type="RefSeq" id="WP_022543448.1">
    <property type="nucleotide sequence ID" value="NC_022524.1"/>
</dbReference>
<feature type="signal peptide" evidence="1">
    <location>
        <begin position="1"/>
        <end position="18"/>
    </location>
</feature>
<dbReference type="Proteomes" id="UP000017805">
    <property type="component" value="Chromosome"/>
</dbReference>
<evidence type="ECO:0008006" key="4">
    <source>
        <dbReference type="Google" id="ProtNLM"/>
    </source>
</evidence>
<dbReference type="PROSITE" id="PS51257">
    <property type="entry name" value="PROKAR_LIPOPROTEIN"/>
    <property type="match status" value="1"/>
</dbReference>
<evidence type="ECO:0000313" key="3">
    <source>
        <dbReference type="Proteomes" id="UP000017805"/>
    </source>
</evidence>
<proteinExistence type="predicted"/>
<name>U5L6B5_9BACI</name>
<gene>
    <name evidence="2" type="ORF">N288_04755</name>
</gene>
<dbReference type="PATRIC" id="fig|1367477.3.peg.883"/>
<dbReference type="HOGENOM" id="CLU_147843_0_0_9"/>
<protein>
    <recommendedName>
        <fullName evidence="4">Lipoprotein</fullName>
    </recommendedName>
</protein>
<dbReference type="AlphaFoldDB" id="U5L6B5"/>
<keyword evidence="3" id="KW-1185">Reference proteome</keyword>
<keyword evidence="1" id="KW-0732">Signal</keyword>
<evidence type="ECO:0000313" key="2">
    <source>
        <dbReference type="EMBL" id="AGX02908.1"/>
    </source>
</evidence>
<dbReference type="EMBL" id="CP006643">
    <property type="protein sequence ID" value="AGX02908.1"/>
    <property type="molecule type" value="Genomic_DNA"/>
</dbReference>
<evidence type="ECO:0000256" key="1">
    <source>
        <dbReference type="SAM" id="SignalP"/>
    </source>
</evidence>
<organism evidence="2 3">
    <name type="scientific">Bacillus infantis NRRL B-14911</name>
    <dbReference type="NCBI Taxonomy" id="1367477"/>
    <lineage>
        <taxon>Bacteria</taxon>
        <taxon>Bacillati</taxon>
        <taxon>Bacillota</taxon>
        <taxon>Bacilli</taxon>
        <taxon>Bacillales</taxon>
        <taxon>Bacillaceae</taxon>
        <taxon>Bacillus</taxon>
    </lineage>
</organism>
<feature type="chain" id="PRO_5038725793" description="Lipoprotein" evidence="1">
    <location>
        <begin position="19"/>
        <end position="145"/>
    </location>
</feature>
<sequence length="145" mass="16745">MKKILLLFFSLMFLAACSKEVNHYDYRFVGESGHWEAEYVFKGTEVWDEKNGRRSYSNENNDEFFLEYKGPLEELSSMKKIEYSYETSAGSGSGATKFDAPPTKKVFKSSGSSENSGIVNEDDIIKVYVKWDNAEETFELHREKQ</sequence>
<reference evidence="2 3" key="1">
    <citation type="submission" date="2013-07" db="EMBL/GenBank/DDBJ databases">
        <title>Complete genome sequence of Bacillus infantis NRRL B-14911 that has potential to induce cardiac disease by antigenic mimicry.</title>
        <authorList>
            <person name="Massilamany C."/>
            <person name="Smith T.P.L."/>
            <person name="Loy J.D."/>
            <person name="Barletta R."/>
            <person name="Reddy J."/>
        </authorList>
    </citation>
    <scope>NUCLEOTIDE SEQUENCE [LARGE SCALE GENOMIC DNA]</scope>
    <source>
        <strain evidence="2 3">NRRL B-14911</strain>
    </source>
</reference>
<dbReference type="KEGG" id="bif:N288_04755"/>
<dbReference type="STRING" id="1367477.N288_04755"/>